<reference evidence="1 2" key="1">
    <citation type="submission" date="2015-12" db="EMBL/GenBank/DDBJ databases">
        <title>The genome of Folsomia candida.</title>
        <authorList>
            <person name="Faddeeva A."/>
            <person name="Derks M.F."/>
            <person name="Anvar Y."/>
            <person name="Smit S."/>
            <person name="Van Straalen N."/>
            <person name="Roelofs D."/>
        </authorList>
    </citation>
    <scope>NUCLEOTIDE SEQUENCE [LARGE SCALE GENOMIC DNA]</scope>
    <source>
        <strain evidence="1 2">VU population</strain>
        <tissue evidence="1">Whole body</tissue>
    </source>
</reference>
<evidence type="ECO:0000313" key="1">
    <source>
        <dbReference type="EMBL" id="OXA62034.1"/>
    </source>
</evidence>
<dbReference type="AlphaFoldDB" id="A0A226EY73"/>
<dbReference type="InterPro" id="IPR032675">
    <property type="entry name" value="LRR_dom_sf"/>
</dbReference>
<gene>
    <name evidence="1" type="ORF">Fcan01_03929</name>
</gene>
<dbReference type="GO" id="GO:0005737">
    <property type="term" value="C:cytoplasm"/>
    <property type="evidence" value="ECO:0007669"/>
    <property type="project" value="TreeGrafter"/>
</dbReference>
<sequence length="629" mass="71057">MEVFEAIEATVVTLMPLRKTVPTLQKCCMNCLARNWDLICYSVHSPQEMAGLLESDGYLAFDGPFTDFHLPRSIFAQREHVSSSSERNKLFQFRLKCRMSEFNSDLLDAYGFEFRDGFDAIIFNTLATLSSSSNRQTVKVNQAALHRIPINGFHYITTASSAFAADSFETPCRVVISTKNASTMLEDLMDVIRSTRNLSRKFLHLLLIEQLLKLNLSFGVAEVYYGLEFLPRCKRLRDLNLSYLRHIEAGQIIPIMSYLPALVCLNLAMSATNDALLRKVAGCCPNLVELNLQSTYISDDGVMSLCGDGDRCGVAGVEGCLKLRRLTVAETRVSWVGAYQLVRGLPLLSDFDYDKIFQVFEHLDPSSLASFVGEERNRPLKLRALYSTTPSIRGESIDAAAVLCPNVEILSVMNCWMDNDAFYKFMQFEHLKTLTIFNSEGKTIDYGEGILPLLQIIGGTLENLILSKFAVVDIVSLGRSCPHLRKIALSSIQELQTNLHGPEDGIFKMLTNVELWLEDDPHSGSYHVLLQLLQNAVLLENLLIKKSTAIDHELLKKIWLTNPMQRVSRILLDSCSGICGNALNDLFRMENDLTTIRIWSCPKVDQVVRRGLMNYIKENNLYVYLEWFE</sequence>
<proteinExistence type="predicted"/>
<dbReference type="InterPro" id="IPR050648">
    <property type="entry name" value="F-box_LRR-repeat"/>
</dbReference>
<dbReference type="PANTHER" id="PTHR13382">
    <property type="entry name" value="MITOCHONDRIAL ATP SYNTHASE COUPLING FACTOR B"/>
    <property type="match status" value="1"/>
</dbReference>
<dbReference type="Proteomes" id="UP000198287">
    <property type="component" value="Unassembled WGS sequence"/>
</dbReference>
<dbReference type="STRING" id="158441.A0A226EY73"/>
<dbReference type="OrthoDB" id="16120at2759"/>
<dbReference type="Gene3D" id="3.80.10.10">
    <property type="entry name" value="Ribonuclease Inhibitor"/>
    <property type="match status" value="1"/>
</dbReference>
<name>A0A226EY73_FOLCA</name>
<evidence type="ECO:0000313" key="2">
    <source>
        <dbReference type="Proteomes" id="UP000198287"/>
    </source>
</evidence>
<keyword evidence="2" id="KW-1185">Reference proteome</keyword>
<accession>A0A226EY73</accession>
<dbReference type="SUPFAM" id="SSF52047">
    <property type="entry name" value="RNI-like"/>
    <property type="match status" value="1"/>
</dbReference>
<organism evidence="1 2">
    <name type="scientific">Folsomia candida</name>
    <name type="common">Springtail</name>
    <dbReference type="NCBI Taxonomy" id="158441"/>
    <lineage>
        <taxon>Eukaryota</taxon>
        <taxon>Metazoa</taxon>
        <taxon>Ecdysozoa</taxon>
        <taxon>Arthropoda</taxon>
        <taxon>Hexapoda</taxon>
        <taxon>Collembola</taxon>
        <taxon>Entomobryomorpha</taxon>
        <taxon>Isotomoidea</taxon>
        <taxon>Isotomidae</taxon>
        <taxon>Proisotominae</taxon>
        <taxon>Folsomia</taxon>
    </lineage>
</organism>
<dbReference type="OMA" id="HKSHEIN"/>
<dbReference type="EMBL" id="LNIX01000001">
    <property type="protein sequence ID" value="OXA62034.1"/>
    <property type="molecule type" value="Genomic_DNA"/>
</dbReference>
<comment type="caution">
    <text evidence="1">The sequence shown here is derived from an EMBL/GenBank/DDBJ whole genome shotgun (WGS) entry which is preliminary data.</text>
</comment>
<protein>
    <submittedName>
        <fullName evidence="1">Protein NLRC5</fullName>
    </submittedName>
</protein>